<feature type="region of interest" description="Disordered" evidence="1">
    <location>
        <begin position="323"/>
        <end position="349"/>
    </location>
</feature>
<feature type="transmembrane region" description="Helical" evidence="2">
    <location>
        <begin position="574"/>
        <end position="594"/>
    </location>
</feature>
<keyword evidence="2" id="KW-0812">Transmembrane</keyword>
<dbReference type="EMBL" id="LAVV01012894">
    <property type="protein sequence ID" value="KNZ46220.1"/>
    <property type="molecule type" value="Genomic_DNA"/>
</dbReference>
<evidence type="ECO:0000313" key="3">
    <source>
        <dbReference type="EMBL" id="KNZ46220.1"/>
    </source>
</evidence>
<comment type="caution">
    <text evidence="3">The sequence shown here is derived from an EMBL/GenBank/DDBJ whole genome shotgun (WGS) entry which is preliminary data.</text>
</comment>
<feature type="transmembrane region" description="Helical" evidence="2">
    <location>
        <begin position="97"/>
        <end position="124"/>
    </location>
</feature>
<dbReference type="AlphaFoldDB" id="A0A0L6UEJ6"/>
<sequence>MRFCEILENTNWIFCNFGRCGNWERCLSAPLRICMVRTYEFLLFKSLKESLNNPIQEFEYLCFPSEGNLQIPFDSQFGHALIMISSRMWLKMNFQKYLPLVPHCFQEPIFLFTILLFIFSFFFLTDELVGLSSGVIFLPVSPDGWKNQYFLSELLIVNSLLTIVNGLCRGLQRQRLKMCIAHNGNLHTLSPFLEIYSQNNFYSSTETTLITLLVWKIKTFQQSWSFFGCFQKIQTTCFTISVMLNSFHSVFLFYINSSQLKSYIIPPHHPKIPSNYHSTLWELINNSHQSSSLSRKALIITHKSFDLVLRTEPELRLQKFRRKISRKTTEKKRRQEDDRQKVDNFSPGRMKAKMGKRERVLRIESKRKEGREIFCVEEMSTKLSQNFAEFQHSAHHSLKVESSVQSLAGGVSVKYLFPLSIFINYLIIHQGCFHFTCMKVLCLKLNFSLIFGELGPNFTSPKIKKSPCMLSFYTDHYPEGCKSSFPPKIMAVSYVNKMPAARRGQCEWLIFQGGKVEDWLAEDICLSFQALVFVVVCGCLIDPPDFICFQLSHCNEELNQVIKTYAKFLLANKFALFGRQLSLLMLNGVFWIIVFTDDKSLTWEIYQFNMTFNVLRTNIPEVTNTLVILFYQTIHHSLILINQTALSTHFSSKTVNNKIFNQENHLEKIPYQVNKSFKNTFVALGLQISLWSLILWVSFIQMGSSLTVTKICSWWETTHQLWDQERQRRYLCNAFWWKSRFKEAEITSFFLFFLVMKSGPLPHFISFFFPPEIQTSISYDLIAVRPSALEPLSFVVLSPVESCAHFFQAQSFQPSQKLGYIFSKGNDNKNSWEKENMNLNLTLVINKANLRAKKEKCSKLEARRRNCQNYNLIFRSHPS</sequence>
<dbReference type="Proteomes" id="UP000037035">
    <property type="component" value="Unassembled WGS sequence"/>
</dbReference>
<accession>A0A0L6UEJ6</accession>
<feature type="transmembrane region" description="Helical" evidence="2">
    <location>
        <begin position="681"/>
        <end position="700"/>
    </location>
</feature>
<keyword evidence="2" id="KW-1133">Transmembrane helix</keyword>
<proteinExistence type="predicted"/>
<keyword evidence="2" id="KW-0472">Membrane</keyword>
<feature type="compositionally biased region" description="Basic residues" evidence="1">
    <location>
        <begin position="323"/>
        <end position="332"/>
    </location>
</feature>
<gene>
    <name evidence="3" type="ORF">VP01_745g1</name>
</gene>
<evidence type="ECO:0000256" key="2">
    <source>
        <dbReference type="SAM" id="Phobius"/>
    </source>
</evidence>
<feature type="compositionally biased region" description="Basic and acidic residues" evidence="1">
    <location>
        <begin position="333"/>
        <end position="342"/>
    </location>
</feature>
<reference evidence="3 4" key="1">
    <citation type="submission" date="2015-08" db="EMBL/GenBank/DDBJ databases">
        <title>Next Generation Sequencing and Analysis of the Genome of Puccinia sorghi L Schw, the Causal Agent of Maize Common Rust.</title>
        <authorList>
            <person name="Rochi L."/>
            <person name="Burguener G."/>
            <person name="Darino M."/>
            <person name="Turjanski A."/>
            <person name="Kreff E."/>
            <person name="Dieguez M.J."/>
            <person name="Sacco F."/>
        </authorList>
    </citation>
    <scope>NUCLEOTIDE SEQUENCE [LARGE SCALE GENOMIC DNA]</scope>
    <source>
        <strain evidence="3 4">RO10H11247</strain>
    </source>
</reference>
<name>A0A0L6UEJ6_9BASI</name>
<protein>
    <submittedName>
        <fullName evidence="3">Uncharacterized protein</fullName>
    </submittedName>
</protein>
<organism evidence="3 4">
    <name type="scientific">Puccinia sorghi</name>
    <dbReference type="NCBI Taxonomy" id="27349"/>
    <lineage>
        <taxon>Eukaryota</taxon>
        <taxon>Fungi</taxon>
        <taxon>Dikarya</taxon>
        <taxon>Basidiomycota</taxon>
        <taxon>Pucciniomycotina</taxon>
        <taxon>Pucciniomycetes</taxon>
        <taxon>Pucciniales</taxon>
        <taxon>Pucciniaceae</taxon>
        <taxon>Puccinia</taxon>
    </lineage>
</organism>
<evidence type="ECO:0000256" key="1">
    <source>
        <dbReference type="SAM" id="MobiDB-lite"/>
    </source>
</evidence>
<dbReference type="VEuPathDB" id="FungiDB:VP01_745g1"/>
<evidence type="ECO:0000313" key="4">
    <source>
        <dbReference type="Proteomes" id="UP000037035"/>
    </source>
</evidence>
<keyword evidence="4" id="KW-1185">Reference proteome</keyword>